<sequence length="679" mass="76551">MEMQKIDMKWCARYCREFWPEECAHILRIADDAVEQRFLFDLPWDMEQTAEAVEFAGDIDWQYMPKGDPEFIYQFNRHRYWICLGQAYALTGDEKYAACFVGQLTSWLEENPINPGTVKTTWRTIEAGIRGENWVKAMEYFRDCPVVTEEVRERFLHGLHLHGQYLLDCRVPFSDKSNWGVLENHGLFDIGAYLMEHGKDGRGGSLSAGTGLAEAGETYVAEALVRLERELAIQVMDDGVHWEQSPMYHNEVLRCVLEVLRMAKRRGISLPPALTGQARAMALADLAWMKPDRTQPCGGDSDRTDLRDVFTLAAWLLKDEELRFAGYERLDFDSVWDLGEEAALEYRSMKSKAPERLFYPMEQSGNWCLRSGWGWDGDYLHFKCGSLGGGHGHFDKLHMDLCVAGEDVLIDSGRYTYVDGSLRRQLKSSCAHNVPVVDWQEYTQCAGSWEVKGRTAPAARDWCKKGPYTFLQGSHLGYLPAGVLVNRRILSIGSRIHVIADEFYGAGTHVCGQVFHLNPAGSVELGEDGFLYRGARAETAFYRLKPSEGGGAEGMELEETPVSFHYNQLEYAPCVSLWREAPLFVSMITVAAGYEAGDPNPYTVERVPVTAPVTGRQLGDGEAEGLRIRDGRHSWLVILNHLETGADGEYIGADGHYGLGRVMVLDETEPGSRLTVLQW</sequence>
<dbReference type="EMBL" id="FOIM01000030">
    <property type="protein sequence ID" value="SEU09635.1"/>
    <property type="molecule type" value="Genomic_DNA"/>
</dbReference>
<reference evidence="8" key="1">
    <citation type="submission" date="2016-10" db="EMBL/GenBank/DDBJ databases">
        <authorList>
            <person name="Varghese N."/>
            <person name="Submissions S."/>
        </authorList>
    </citation>
    <scope>NUCLEOTIDE SEQUENCE [LARGE SCALE GENOMIC DNA]</scope>
    <source>
        <strain evidence="8">NLAE-zl-G277</strain>
    </source>
</reference>
<evidence type="ECO:0000259" key="5">
    <source>
        <dbReference type="Pfam" id="PF07940"/>
    </source>
</evidence>
<name>A0A1I0JHF6_9FIRM</name>
<comment type="subcellular location">
    <subcellularLocation>
        <location evidence="1">Periplasm</location>
    </subcellularLocation>
</comment>
<dbReference type="InterPro" id="IPR031680">
    <property type="entry name" value="Hepar_II_III_N"/>
</dbReference>
<evidence type="ECO:0000256" key="3">
    <source>
        <dbReference type="ARBA" id="ARBA00022764"/>
    </source>
</evidence>
<evidence type="ECO:0000313" key="8">
    <source>
        <dbReference type="Proteomes" id="UP000198508"/>
    </source>
</evidence>
<keyword evidence="4" id="KW-0456">Lyase</keyword>
<gene>
    <name evidence="7" type="ORF">SAMN05216313_13023</name>
</gene>
<proteinExistence type="predicted"/>
<protein>
    <submittedName>
        <fullName evidence="7">Heparinase II/III-like protein</fullName>
    </submittedName>
</protein>
<dbReference type="SUPFAM" id="SSF48230">
    <property type="entry name" value="Chondroitin AC/alginate lyase"/>
    <property type="match status" value="1"/>
</dbReference>
<dbReference type="GO" id="GO:0042597">
    <property type="term" value="C:periplasmic space"/>
    <property type="evidence" value="ECO:0007669"/>
    <property type="project" value="UniProtKB-SubCell"/>
</dbReference>
<dbReference type="Proteomes" id="UP000198508">
    <property type="component" value="Unassembled WGS sequence"/>
</dbReference>
<dbReference type="Pfam" id="PF16889">
    <property type="entry name" value="Hepar_II_III_N"/>
    <property type="match status" value="1"/>
</dbReference>
<evidence type="ECO:0000256" key="4">
    <source>
        <dbReference type="ARBA" id="ARBA00023239"/>
    </source>
</evidence>
<feature type="domain" description="Heparinase II/III-like C-terminal" evidence="5">
    <location>
        <begin position="376"/>
        <end position="567"/>
    </location>
</feature>
<keyword evidence="8" id="KW-1185">Reference proteome</keyword>
<dbReference type="InterPro" id="IPR012480">
    <property type="entry name" value="Hepar_II_III_C"/>
</dbReference>
<dbReference type="GeneID" id="93277710"/>
<dbReference type="RefSeq" id="WP_092369057.1">
    <property type="nucleotide sequence ID" value="NZ_DAINWJ010000036.1"/>
</dbReference>
<dbReference type="PANTHER" id="PTHR39210:SF1">
    <property type="entry name" value="HEPARIN-SULFATE LYASE"/>
    <property type="match status" value="1"/>
</dbReference>
<evidence type="ECO:0000313" key="7">
    <source>
        <dbReference type="EMBL" id="SEU09635.1"/>
    </source>
</evidence>
<feature type="domain" description="Heparin-sulfate lyase N-terminal" evidence="6">
    <location>
        <begin position="28"/>
        <end position="305"/>
    </location>
</feature>
<dbReference type="Pfam" id="PF07940">
    <property type="entry name" value="Hepar_II_III_C"/>
    <property type="match status" value="1"/>
</dbReference>
<dbReference type="AlphaFoldDB" id="A0A1I0JHF6"/>
<dbReference type="PANTHER" id="PTHR39210">
    <property type="entry name" value="HEPARIN-SULFATE LYASE"/>
    <property type="match status" value="1"/>
</dbReference>
<keyword evidence="3" id="KW-0574">Periplasm</keyword>
<evidence type="ECO:0000256" key="1">
    <source>
        <dbReference type="ARBA" id="ARBA00004418"/>
    </source>
</evidence>
<evidence type="ECO:0000256" key="2">
    <source>
        <dbReference type="ARBA" id="ARBA00022729"/>
    </source>
</evidence>
<dbReference type="GO" id="GO:0016829">
    <property type="term" value="F:lyase activity"/>
    <property type="evidence" value="ECO:0007669"/>
    <property type="project" value="UniProtKB-KW"/>
</dbReference>
<organism evidence="7 8">
    <name type="scientific">Enterocloster lavalensis</name>
    <dbReference type="NCBI Taxonomy" id="460384"/>
    <lineage>
        <taxon>Bacteria</taxon>
        <taxon>Bacillati</taxon>
        <taxon>Bacillota</taxon>
        <taxon>Clostridia</taxon>
        <taxon>Lachnospirales</taxon>
        <taxon>Lachnospiraceae</taxon>
        <taxon>Enterocloster</taxon>
    </lineage>
</organism>
<keyword evidence="2" id="KW-0732">Signal</keyword>
<dbReference type="Gene3D" id="2.70.98.70">
    <property type="match status" value="1"/>
</dbReference>
<evidence type="ECO:0000259" key="6">
    <source>
        <dbReference type="Pfam" id="PF16889"/>
    </source>
</evidence>
<dbReference type="InterPro" id="IPR008929">
    <property type="entry name" value="Chondroitin_lyas"/>
</dbReference>
<dbReference type="STRING" id="460384.SAMN05216313_13023"/>
<accession>A0A1I0JHF6</accession>
<dbReference type="Gene3D" id="1.50.10.100">
    <property type="entry name" value="Chondroitin AC/alginate lyase"/>
    <property type="match status" value="1"/>
</dbReference>